<dbReference type="Gene3D" id="1.25.40.10">
    <property type="entry name" value="Tetratricopeptide repeat domain"/>
    <property type="match status" value="1"/>
</dbReference>
<dbReference type="Gene3D" id="3.40.30.10">
    <property type="entry name" value="Glutaredoxin"/>
    <property type="match status" value="1"/>
</dbReference>
<organism evidence="2 3">
    <name type="scientific">Bifidobacterium animalis subsp. animalis MCC 0483</name>
    <dbReference type="NCBI Taxonomy" id="1365955"/>
    <lineage>
        <taxon>Bacteria</taxon>
        <taxon>Bacillati</taxon>
        <taxon>Actinomycetota</taxon>
        <taxon>Actinomycetes</taxon>
        <taxon>Bifidobacteriales</taxon>
        <taxon>Bifidobacteriaceae</taxon>
        <taxon>Bifidobacterium</taxon>
    </lineage>
</organism>
<dbReference type="Proteomes" id="UP000037239">
    <property type="component" value="Unassembled WGS sequence"/>
</dbReference>
<evidence type="ECO:0000256" key="1">
    <source>
        <dbReference type="SAM" id="MobiDB-lite"/>
    </source>
</evidence>
<dbReference type="AlphaFoldDB" id="A0AB34T9M4"/>
<reference evidence="2 3" key="1">
    <citation type="journal article" date="2015" name="Int J Genomics">
        <title>Comparative Genomics Revealed Genetic Diversity and Species/Strain-Level Differences in Carbohydrate Metabolism of Three Probiotic Bifidobacterial Species.</title>
        <authorList>
            <person name="Odamaki T."/>
            <person name="Horigome A."/>
            <person name="Sugahara H."/>
            <person name="Hashikura N."/>
            <person name="Minami J."/>
            <person name="Xiao J.Z."/>
            <person name="Abe F."/>
        </authorList>
    </citation>
    <scope>NUCLEOTIDE SEQUENCE [LARGE SCALE GENOMIC DNA]</scope>
    <source>
        <strain evidence="2 3">MCC 0483</strain>
    </source>
</reference>
<dbReference type="SUPFAM" id="SSF48452">
    <property type="entry name" value="TPR-like"/>
    <property type="match status" value="1"/>
</dbReference>
<sequence length="333" mass="36032">MQTFNSARTRAERGIMPEREIKPGISLAGAIDLEGLKHQVKAEPGQAGGAPAAGGYVIDVTQSNFQAVAQASATYPIVIFMWVPTDNRLFDMARELGDAVNGMDGKLQLARIDVSREPEIAQAFGVQGAPALFALIGGRPMPILQGMPQGDEMTQITTQVLPQLVQVAAQAGVTGTAPYITPQNADDGKEDTQKEPAVPPEHAEAHRLAQEGDYAGAADAYEQVLEREPDDELAKRERAKALLLARSANADVREAREKAAANPDDLDAQLAVADVDMIGGQIQDAFDRLLDYLAAHPDAVEPIRERMLEYFLIPEAADERLARARRRLATLMY</sequence>
<comment type="caution">
    <text evidence="2">The sequence shown here is derived from an EMBL/GenBank/DDBJ whole genome shotgun (WGS) entry which is preliminary data.</text>
</comment>
<gene>
    <name evidence="2" type="ORF">BAAM0483_03995</name>
</gene>
<protein>
    <submittedName>
        <fullName evidence="2">Thioredoxin</fullName>
    </submittedName>
</protein>
<evidence type="ECO:0000313" key="2">
    <source>
        <dbReference type="EMBL" id="KOA50273.1"/>
    </source>
</evidence>
<proteinExistence type="predicted"/>
<dbReference type="EMBL" id="AWFK01000006">
    <property type="protein sequence ID" value="KOA50273.1"/>
    <property type="molecule type" value="Genomic_DNA"/>
</dbReference>
<feature type="region of interest" description="Disordered" evidence="1">
    <location>
        <begin position="177"/>
        <end position="197"/>
    </location>
</feature>
<accession>A0AB34T9M4</accession>
<dbReference type="InterPro" id="IPR036249">
    <property type="entry name" value="Thioredoxin-like_sf"/>
</dbReference>
<dbReference type="Pfam" id="PF14561">
    <property type="entry name" value="TPR_20"/>
    <property type="match status" value="1"/>
</dbReference>
<dbReference type="InterPro" id="IPR011990">
    <property type="entry name" value="TPR-like_helical_dom_sf"/>
</dbReference>
<name>A0AB34T9M4_9BIFI</name>
<evidence type="ECO:0000313" key="3">
    <source>
        <dbReference type="Proteomes" id="UP000037239"/>
    </source>
</evidence>
<dbReference type="SUPFAM" id="SSF52833">
    <property type="entry name" value="Thioredoxin-like"/>
    <property type="match status" value="1"/>
</dbReference>